<dbReference type="EMBL" id="JN254422">
    <property type="protein sequence ID" value="AEK81235.1"/>
    <property type="molecule type" value="Genomic_DNA"/>
</dbReference>
<dbReference type="KEGG" id="psoj:PHYSODRAFT_288756"/>
<evidence type="ECO:0000313" key="4">
    <source>
        <dbReference type="EMBL" id="AEK81235.1"/>
    </source>
</evidence>
<dbReference type="RefSeq" id="XP_009536058.1">
    <property type="nucleotide sequence ID" value="XM_009537763.1"/>
</dbReference>
<evidence type="ECO:0000256" key="1">
    <source>
        <dbReference type="SAM" id="MobiDB-lite"/>
    </source>
</evidence>
<organism evidence="4">
    <name type="scientific">Phytophthora sojae</name>
    <name type="common">Soybean stem and root rot agent</name>
    <name type="synonym">Phytophthora megasperma f. sp. glycines</name>
    <dbReference type="NCBI Taxonomy" id="67593"/>
    <lineage>
        <taxon>Eukaryota</taxon>
        <taxon>Sar</taxon>
        <taxon>Stramenopiles</taxon>
        <taxon>Oomycota</taxon>
        <taxon>Peronosporomycetes</taxon>
        <taxon>Peronosporales</taxon>
        <taxon>Peronosporaceae</taxon>
        <taxon>Phytophthora</taxon>
    </lineage>
</organism>
<accession>E0W5A8</accession>
<dbReference type="SMR" id="E0W5A8"/>
<reference evidence="4" key="1">
    <citation type="journal article" date="2011" name="Plant Cell">
        <title>Transcriptional programming and functional interactions within the Phytophthora sojae RXLR effector repertoire.</title>
        <authorList>
            <person name="Wang Q."/>
            <person name="Han C."/>
            <person name="Ferreira A.O."/>
            <person name="Yu X."/>
            <person name="Ye W."/>
            <person name="Tripathy S."/>
            <person name="Kale S.D."/>
            <person name="Gu B."/>
            <person name="Sheng Y."/>
            <person name="Sui Y."/>
            <person name="Wang X."/>
            <person name="Zhang Z."/>
            <person name="Cheng B."/>
            <person name="Dong S."/>
            <person name="Shan W."/>
            <person name="Zheng X."/>
            <person name="Dou D."/>
            <person name="Tyler B.M."/>
            <person name="Wang Y."/>
        </authorList>
    </citation>
    <scope>NUCLEOTIDE SEQUENCE</scope>
    <source>
        <strain evidence="2">P7064</strain>
        <strain evidence="3">P7074</strain>
        <strain evidence="4">P7076</strain>
    </source>
</reference>
<name>E0W5A8_PHYSO</name>
<evidence type="ECO:0000313" key="2">
    <source>
        <dbReference type="EMBL" id="AEK81233.1"/>
    </source>
</evidence>
<feature type="compositionally biased region" description="Polar residues" evidence="1">
    <location>
        <begin position="37"/>
        <end position="48"/>
    </location>
</feature>
<feature type="region of interest" description="Disordered" evidence="1">
    <location>
        <begin position="33"/>
        <end position="72"/>
    </location>
</feature>
<dbReference type="EMBL" id="JN254421">
    <property type="protein sequence ID" value="AEK81234.1"/>
    <property type="molecule type" value="Genomic_DNA"/>
</dbReference>
<proteinExistence type="predicted"/>
<protein>
    <submittedName>
        <fullName evidence="4">Avh353</fullName>
    </submittedName>
</protein>
<sequence>MASKTKSTWSVARVIFLAAVIALVFAGASSPKKTVLGSETSQYSLSTEPSDDRMHRRLRKRTIREDDDNSEDRGLDRVVSFLDKFSKKPSKQPEVDRLFKWFNLADHSNLLETKPFPDWAGLVTDMYKKNPEASEMVIASTLTTKLGDNSLAKMIIQAKKATSTQSSRSWAAKLEEAQLKNW</sequence>
<gene>
    <name evidence="4" type="primary">Avh</name>
</gene>
<dbReference type="EMBL" id="JN254420">
    <property type="protein sequence ID" value="AEK81233.1"/>
    <property type="molecule type" value="Genomic_DNA"/>
</dbReference>
<dbReference type="AlphaFoldDB" id="E0W5A8"/>
<dbReference type="VEuPathDB" id="FungiDB:PHYSODRAFT_288756"/>
<evidence type="ECO:0000313" key="3">
    <source>
        <dbReference type="EMBL" id="AEK81234.1"/>
    </source>
</evidence>